<dbReference type="RefSeq" id="XP_067816141.1">
    <property type="nucleotide sequence ID" value="XM_067965890.1"/>
</dbReference>
<dbReference type="AlphaFoldDB" id="A0A976FGY6"/>
<dbReference type="KEGG" id="blac:94351561"/>
<dbReference type="GeneID" id="94351561"/>
<sequence length="372" mass="42505">MPSVCLLSAINKSARKYVMIQFILMLALALMAAHPFVGVVAGTINEKHQAASFSEARWFPLEKFMELFTRSKKTIHIEVKPDVSGKSVLVKLFARNPTNPPISGPTNFAWENVPTQLSRLSHHQLSSEVSRLRELVGHHVQKELQDEAVTTILLNHFGIRGLSEYINKAMNFLDLPEPLHWLHSKMLQTWARNDLSPSALAFQMSPNEGTRDHKDFLAFPKLLFKNYLHLRNPNSITARELEYSAAMLECYGNPFPDYSGKVLPEKASSNIYSAVAADLDVIIDDSVDFLNQRNIRTLFVIAFYYAGKFENKDPFEYVKYMSKLFVDDHFTQAAKDSWNAIEASDFDSRMTEFIKMTQMEQTKSLRTMVLRT</sequence>
<evidence type="ECO:0000313" key="1">
    <source>
        <dbReference type="EMBL" id="TDH66642.1"/>
    </source>
</evidence>
<organism evidence="1 2">
    <name type="scientific">Bremia lactucae</name>
    <name type="common">Lettuce downy mildew</name>
    <dbReference type="NCBI Taxonomy" id="4779"/>
    <lineage>
        <taxon>Eukaryota</taxon>
        <taxon>Sar</taxon>
        <taxon>Stramenopiles</taxon>
        <taxon>Oomycota</taxon>
        <taxon>Peronosporomycetes</taxon>
        <taxon>Peronosporales</taxon>
        <taxon>Peronosporaceae</taxon>
        <taxon>Bremia</taxon>
    </lineage>
</organism>
<evidence type="ECO:0000313" key="2">
    <source>
        <dbReference type="Proteomes" id="UP000294530"/>
    </source>
</evidence>
<gene>
    <name evidence="1" type="ORF">CCR75_007834</name>
</gene>
<reference evidence="1 2" key="1">
    <citation type="journal article" date="2021" name="Genome Biol.">
        <title>AFLAP: assembly-free linkage analysis pipeline using k-mers from genome sequencing data.</title>
        <authorList>
            <person name="Fletcher K."/>
            <person name="Zhang L."/>
            <person name="Gil J."/>
            <person name="Han R."/>
            <person name="Cavanaugh K."/>
            <person name="Michelmore R."/>
        </authorList>
    </citation>
    <scope>NUCLEOTIDE SEQUENCE [LARGE SCALE GENOMIC DNA]</scope>
    <source>
        <strain evidence="1 2">SF5</strain>
    </source>
</reference>
<comment type="caution">
    <text evidence="1">The sequence shown here is derived from an EMBL/GenBank/DDBJ whole genome shotgun (WGS) entry which is preliminary data.</text>
</comment>
<accession>A0A976FGY6</accession>
<protein>
    <submittedName>
        <fullName evidence="1">Uncharacterized protein</fullName>
    </submittedName>
</protein>
<dbReference type="Proteomes" id="UP000294530">
    <property type="component" value="Unassembled WGS sequence"/>
</dbReference>
<name>A0A976FGY6_BRELC</name>
<proteinExistence type="predicted"/>
<dbReference type="EMBL" id="SHOA02000017">
    <property type="protein sequence ID" value="TDH66642.1"/>
    <property type="molecule type" value="Genomic_DNA"/>
</dbReference>
<keyword evidence="2" id="KW-1185">Reference proteome</keyword>